<protein>
    <submittedName>
        <fullName evidence="2">Uncharacterized protein</fullName>
    </submittedName>
</protein>
<organism evidence="2 3">
    <name type="scientific">Venturia nashicola</name>
    <dbReference type="NCBI Taxonomy" id="86259"/>
    <lineage>
        <taxon>Eukaryota</taxon>
        <taxon>Fungi</taxon>
        <taxon>Dikarya</taxon>
        <taxon>Ascomycota</taxon>
        <taxon>Pezizomycotina</taxon>
        <taxon>Dothideomycetes</taxon>
        <taxon>Pleosporomycetidae</taxon>
        <taxon>Venturiales</taxon>
        <taxon>Venturiaceae</taxon>
        <taxon>Venturia</taxon>
    </lineage>
</organism>
<feature type="compositionally biased region" description="Pro residues" evidence="1">
    <location>
        <begin position="182"/>
        <end position="194"/>
    </location>
</feature>
<gene>
    <name evidence="2" type="ORF">E6O75_ATG05433</name>
</gene>
<keyword evidence="3" id="KW-1185">Reference proteome</keyword>
<sequence>MCYIWRCDADAFDHSNPLHAYLQHITPWNRIPFIFDESGNAHRIHHICLNIRSSRPIICMDAFHNLYSVAHVLFWRLDQSDATWGVFDNRHAAHASDRPLFDPLLSHELPITSEQANALAQWYDEHDNGRAIARGLGFATRRHENNRANTRLNPHAPRRLVDIDERPIFERISDMAQSARSAPPPRPATPPALLPLPSYRRSSRIARMLRRPSTAVLPSSLGDLDEVITEGDLNGFVTEILST</sequence>
<dbReference type="EMBL" id="SNSC02000010">
    <property type="protein sequence ID" value="TID20669.1"/>
    <property type="molecule type" value="Genomic_DNA"/>
</dbReference>
<accession>A0A4Z1P2Y9</accession>
<dbReference type="AlphaFoldDB" id="A0A4Z1P2Y9"/>
<evidence type="ECO:0000313" key="2">
    <source>
        <dbReference type="EMBL" id="TID20669.1"/>
    </source>
</evidence>
<dbReference type="Proteomes" id="UP000298493">
    <property type="component" value="Unassembled WGS sequence"/>
</dbReference>
<feature type="region of interest" description="Disordered" evidence="1">
    <location>
        <begin position="176"/>
        <end position="196"/>
    </location>
</feature>
<name>A0A4Z1P2Y9_9PEZI</name>
<comment type="caution">
    <text evidence="2">The sequence shown here is derived from an EMBL/GenBank/DDBJ whole genome shotgun (WGS) entry which is preliminary data.</text>
</comment>
<evidence type="ECO:0000256" key="1">
    <source>
        <dbReference type="SAM" id="MobiDB-lite"/>
    </source>
</evidence>
<proteinExistence type="predicted"/>
<dbReference type="OrthoDB" id="3926042at2759"/>
<evidence type="ECO:0000313" key="3">
    <source>
        <dbReference type="Proteomes" id="UP000298493"/>
    </source>
</evidence>
<reference evidence="2 3" key="1">
    <citation type="submission" date="2019-04" db="EMBL/GenBank/DDBJ databases">
        <title>High contiguity whole genome sequence and gene annotation resource for two Venturia nashicola isolates.</title>
        <authorList>
            <person name="Prokchorchik M."/>
            <person name="Won K."/>
            <person name="Lee Y."/>
            <person name="Choi E.D."/>
            <person name="Segonzac C."/>
            <person name="Sohn K.H."/>
        </authorList>
    </citation>
    <scope>NUCLEOTIDE SEQUENCE [LARGE SCALE GENOMIC DNA]</scope>
    <source>
        <strain evidence="2 3">PRI2</strain>
    </source>
</reference>